<dbReference type="Proteomes" id="UP000634136">
    <property type="component" value="Unassembled WGS sequence"/>
</dbReference>
<protein>
    <submittedName>
        <fullName evidence="1">Uncharacterized protein</fullName>
    </submittedName>
</protein>
<dbReference type="EMBL" id="JAAIUW010000009">
    <property type="protein sequence ID" value="KAF7814472.1"/>
    <property type="molecule type" value="Genomic_DNA"/>
</dbReference>
<sequence>MEEVGEEELRERKKTYQTEDHMNIVVKLKKPNKKKKEELYTREDEGISMNAKVKKLESIYKTKWDMPTTTQK</sequence>
<proteinExistence type="predicted"/>
<comment type="caution">
    <text evidence="1">The sequence shown here is derived from an EMBL/GenBank/DDBJ whole genome shotgun (WGS) entry which is preliminary data.</text>
</comment>
<evidence type="ECO:0000313" key="1">
    <source>
        <dbReference type="EMBL" id="KAF7814472.1"/>
    </source>
</evidence>
<name>A0A834T5Z6_9FABA</name>
<evidence type="ECO:0000313" key="2">
    <source>
        <dbReference type="Proteomes" id="UP000634136"/>
    </source>
</evidence>
<reference evidence="1" key="1">
    <citation type="submission" date="2020-09" db="EMBL/GenBank/DDBJ databases">
        <title>Genome-Enabled Discovery of Anthraquinone Biosynthesis in Senna tora.</title>
        <authorList>
            <person name="Kang S.-H."/>
            <person name="Pandey R.P."/>
            <person name="Lee C.-M."/>
            <person name="Sim J.-S."/>
            <person name="Jeong J.-T."/>
            <person name="Choi B.-S."/>
            <person name="Jung M."/>
            <person name="Ginzburg D."/>
            <person name="Zhao K."/>
            <person name="Won S.Y."/>
            <person name="Oh T.-J."/>
            <person name="Yu Y."/>
            <person name="Kim N.-H."/>
            <person name="Lee O.R."/>
            <person name="Lee T.-H."/>
            <person name="Bashyal P."/>
            <person name="Kim T.-S."/>
            <person name="Lee W.-H."/>
            <person name="Kawkins C."/>
            <person name="Kim C.-K."/>
            <person name="Kim J.S."/>
            <person name="Ahn B.O."/>
            <person name="Rhee S.Y."/>
            <person name="Sohng J.K."/>
        </authorList>
    </citation>
    <scope>NUCLEOTIDE SEQUENCE</scope>
    <source>
        <tissue evidence="1">Leaf</tissue>
    </source>
</reference>
<keyword evidence="2" id="KW-1185">Reference proteome</keyword>
<gene>
    <name evidence="1" type="ORF">G2W53_028441</name>
</gene>
<accession>A0A834T5Z6</accession>
<dbReference type="AlphaFoldDB" id="A0A834T5Z6"/>
<organism evidence="1 2">
    <name type="scientific">Senna tora</name>
    <dbReference type="NCBI Taxonomy" id="362788"/>
    <lineage>
        <taxon>Eukaryota</taxon>
        <taxon>Viridiplantae</taxon>
        <taxon>Streptophyta</taxon>
        <taxon>Embryophyta</taxon>
        <taxon>Tracheophyta</taxon>
        <taxon>Spermatophyta</taxon>
        <taxon>Magnoliopsida</taxon>
        <taxon>eudicotyledons</taxon>
        <taxon>Gunneridae</taxon>
        <taxon>Pentapetalae</taxon>
        <taxon>rosids</taxon>
        <taxon>fabids</taxon>
        <taxon>Fabales</taxon>
        <taxon>Fabaceae</taxon>
        <taxon>Caesalpinioideae</taxon>
        <taxon>Cassia clade</taxon>
        <taxon>Senna</taxon>
    </lineage>
</organism>